<feature type="domain" description="GGDEF" evidence="3">
    <location>
        <begin position="112"/>
        <end position="244"/>
    </location>
</feature>
<evidence type="ECO:0000259" key="3">
    <source>
        <dbReference type="PROSITE" id="PS50887"/>
    </source>
</evidence>
<dbReference type="PANTHER" id="PTHR44757">
    <property type="entry name" value="DIGUANYLATE CYCLASE DGCP"/>
    <property type="match status" value="1"/>
</dbReference>
<dbReference type="InterPro" id="IPR052155">
    <property type="entry name" value="Biofilm_reg_signaling"/>
</dbReference>
<dbReference type="SUPFAM" id="SSF55073">
    <property type="entry name" value="Nucleotide cyclase"/>
    <property type="match status" value="1"/>
</dbReference>
<keyword evidence="1" id="KW-0472">Membrane</keyword>
<accession>A0ABT9J123</accession>
<dbReference type="Proteomes" id="UP001231941">
    <property type="component" value="Unassembled WGS sequence"/>
</dbReference>
<feature type="transmembrane region" description="Helical" evidence="1">
    <location>
        <begin position="35"/>
        <end position="53"/>
    </location>
</feature>
<dbReference type="InterPro" id="IPR029787">
    <property type="entry name" value="Nucleotide_cyclase"/>
</dbReference>
<keyword evidence="5" id="KW-1185">Reference proteome</keyword>
<keyword evidence="1" id="KW-1133">Transmembrane helix</keyword>
<dbReference type="Pfam" id="PF00563">
    <property type="entry name" value="EAL"/>
    <property type="match status" value="1"/>
</dbReference>
<dbReference type="Gene3D" id="3.20.20.450">
    <property type="entry name" value="EAL domain"/>
    <property type="match status" value="1"/>
</dbReference>
<evidence type="ECO:0000256" key="1">
    <source>
        <dbReference type="SAM" id="Phobius"/>
    </source>
</evidence>
<protein>
    <submittedName>
        <fullName evidence="4">Bifunctional diguanylate cyclase/phosphodiesterase</fullName>
        <ecNumber evidence="4">2.7.7.65</ecNumber>
        <ecNumber evidence="4">3.1.4.52</ecNumber>
    </submittedName>
</protein>
<dbReference type="InterPro" id="IPR000160">
    <property type="entry name" value="GGDEF_dom"/>
</dbReference>
<keyword evidence="4" id="KW-0808">Transferase</keyword>
<feature type="transmembrane region" description="Helical" evidence="1">
    <location>
        <begin position="12"/>
        <end position="29"/>
    </location>
</feature>
<dbReference type="SMART" id="SM00267">
    <property type="entry name" value="GGDEF"/>
    <property type="match status" value="1"/>
</dbReference>
<dbReference type="CDD" id="cd01949">
    <property type="entry name" value="GGDEF"/>
    <property type="match status" value="1"/>
</dbReference>
<dbReference type="SMART" id="SM00052">
    <property type="entry name" value="EAL"/>
    <property type="match status" value="1"/>
</dbReference>
<dbReference type="GO" id="GO:0052621">
    <property type="term" value="F:diguanylate cyclase activity"/>
    <property type="evidence" value="ECO:0007669"/>
    <property type="project" value="UniProtKB-EC"/>
</dbReference>
<proteinExistence type="predicted"/>
<dbReference type="CDD" id="cd01948">
    <property type="entry name" value="EAL"/>
    <property type="match status" value="1"/>
</dbReference>
<evidence type="ECO:0000259" key="2">
    <source>
        <dbReference type="PROSITE" id="PS50883"/>
    </source>
</evidence>
<feature type="domain" description="EAL" evidence="2">
    <location>
        <begin position="253"/>
        <end position="507"/>
    </location>
</feature>
<sequence length="509" mass="58501">MKKELESGIKTQRFLTILIYIVLVNIWTFMDGGFWVLFSFSMITLLVLLSFYIRDTKKINHMLELVIKSERKKTEDNIKQLLYYDDLTGLPNRRLFQKHLDEVIPHIKVKNTNLAVMTIDIDRFKLVNDSLGHDFGNILLMQIAERLNRSVTENDFVARIEGDKFSIYLIGLTTTEEIEAKAFSLIEAMEEVYNIQNHKIHISACAGISIYDDNANADLLIKQADIALYNVKEKGKNTFQIYTSLMCNTSLERFNLESDIRRAIENEEFVLYYQPQINTDTREIVGVEALIRWNDPIKGLTPPNHFIPIAEESGMIIDIENWVIRKACEQNKVWQNAGLPKIPISVNLSTRHFLQPDIVEMVAQVLKEVDLEPKYLDIEITESMTIDIDRAIITLQKLKELGVQISIDDFGTGYSSLNYLKSFPIHKLKIDRTFVRDIIKKDSNDAAIVSTIISMAHHLNLQVIAEGVESAEQLSYLNNKHCKVVQGFFFSPPVTAQQLHEKLLKNNFG</sequence>
<dbReference type="EMBL" id="JAVAMP010000006">
    <property type="protein sequence ID" value="MDP5275117.1"/>
    <property type="molecule type" value="Genomic_DNA"/>
</dbReference>
<dbReference type="SUPFAM" id="SSF141868">
    <property type="entry name" value="EAL domain-like"/>
    <property type="match status" value="1"/>
</dbReference>
<evidence type="ECO:0000313" key="4">
    <source>
        <dbReference type="EMBL" id="MDP5275117.1"/>
    </source>
</evidence>
<dbReference type="InterPro" id="IPR035919">
    <property type="entry name" value="EAL_sf"/>
</dbReference>
<reference evidence="4 5" key="1">
    <citation type="submission" date="2023-08" db="EMBL/GenBank/DDBJ databases">
        <authorList>
            <person name="Park J.-S."/>
        </authorList>
    </citation>
    <scope>NUCLEOTIDE SEQUENCE [LARGE SCALE GENOMIC DNA]</scope>
    <source>
        <strain evidence="4 5">2205SS18-9</strain>
    </source>
</reference>
<evidence type="ECO:0000313" key="5">
    <source>
        <dbReference type="Proteomes" id="UP001231941"/>
    </source>
</evidence>
<comment type="caution">
    <text evidence="4">The sequence shown here is derived from an EMBL/GenBank/DDBJ whole genome shotgun (WGS) entry which is preliminary data.</text>
</comment>
<keyword evidence="4" id="KW-0548">Nucleotidyltransferase</keyword>
<dbReference type="InterPro" id="IPR001633">
    <property type="entry name" value="EAL_dom"/>
</dbReference>
<dbReference type="PROSITE" id="PS50887">
    <property type="entry name" value="GGDEF"/>
    <property type="match status" value="1"/>
</dbReference>
<dbReference type="PROSITE" id="PS50883">
    <property type="entry name" value="EAL"/>
    <property type="match status" value="1"/>
</dbReference>
<dbReference type="Gene3D" id="3.30.70.270">
    <property type="match status" value="1"/>
</dbReference>
<keyword evidence="4" id="KW-0378">Hydrolase</keyword>
<dbReference type="InterPro" id="IPR043128">
    <property type="entry name" value="Rev_trsase/Diguanyl_cyclase"/>
</dbReference>
<dbReference type="PANTHER" id="PTHR44757:SF2">
    <property type="entry name" value="BIOFILM ARCHITECTURE MAINTENANCE PROTEIN MBAA"/>
    <property type="match status" value="1"/>
</dbReference>
<dbReference type="EC" id="2.7.7.65" evidence="4"/>
<dbReference type="GO" id="GO:0071111">
    <property type="term" value="F:cyclic-guanylate-specific phosphodiesterase activity"/>
    <property type="evidence" value="ECO:0007669"/>
    <property type="project" value="UniProtKB-EC"/>
</dbReference>
<name>A0ABT9J123_9BACL</name>
<dbReference type="NCBIfam" id="TIGR00254">
    <property type="entry name" value="GGDEF"/>
    <property type="match status" value="1"/>
</dbReference>
<organism evidence="4 5">
    <name type="scientific">Chengkuizengella axinellae</name>
    <dbReference type="NCBI Taxonomy" id="3064388"/>
    <lineage>
        <taxon>Bacteria</taxon>
        <taxon>Bacillati</taxon>
        <taxon>Bacillota</taxon>
        <taxon>Bacilli</taxon>
        <taxon>Bacillales</taxon>
        <taxon>Paenibacillaceae</taxon>
        <taxon>Chengkuizengella</taxon>
    </lineage>
</organism>
<dbReference type="Pfam" id="PF00990">
    <property type="entry name" value="GGDEF"/>
    <property type="match status" value="1"/>
</dbReference>
<keyword evidence="1" id="KW-0812">Transmembrane</keyword>
<gene>
    <name evidence="4" type="ORF">Q5Y73_13450</name>
</gene>
<dbReference type="EC" id="3.1.4.52" evidence="4"/>
<dbReference type="RefSeq" id="WP_305992429.1">
    <property type="nucleotide sequence ID" value="NZ_JAVAMP010000006.1"/>
</dbReference>